<evidence type="ECO:0000313" key="11">
    <source>
        <dbReference type="Proteomes" id="UP000562929"/>
    </source>
</evidence>
<evidence type="ECO:0000256" key="8">
    <source>
        <dbReference type="SAM" id="MobiDB-lite"/>
    </source>
</evidence>
<keyword evidence="3" id="KW-0732">Signal</keyword>
<dbReference type="SUPFAM" id="SSF50630">
    <property type="entry name" value="Acid proteases"/>
    <property type="match status" value="1"/>
</dbReference>
<dbReference type="OrthoDB" id="771136at2759"/>
<feature type="active site" evidence="6">
    <location>
        <position position="268"/>
    </location>
</feature>
<dbReference type="InterPro" id="IPR021109">
    <property type="entry name" value="Peptidase_aspartic_dom_sf"/>
</dbReference>
<keyword evidence="4 7" id="KW-0064">Aspartyl protease</keyword>
<sequence length="468" mass="49937">MKSPRGTLPALVLAAGVYGEFQARQRAEKRNDGGFKVPIHNDKQRGGYFLNVTIGTPGQEFALQLDTGSSDVWVPSSNSQLCREQKSRLGGCSLGSFNVGKSDTFNNDTNSIFSISYQDESSSEGTYFKDQLLIGMASLPQFTMGLGAKTTIPYGLAGVGYATDEAALATSRTWYPNLPLALQQAGFIKAAAYSLWLNDLDASKGNILFGAIDTEEYVGDLKRIPVLPNARTEKITSFLVSMYSLEASSPSGSDILTSGELPLPVILDSGTTFSYLPQGLADQVWDEVGARWEPQVGLALLPCSYAGHPGHFSFRFAGPSGPRVNVSMDELVVPYTSSEAAKFESGPYRGQSACAIGILNQTEPPYLLGDTFLRSAYVVYDLSNNEIGIAPTNFNTSKSNVVAFPSKGAAIPSATAVPNDLTRSQPQPDRPNMKAAGGFQATDSAALKGFLPIPGPVLLLGLVALHWS</sequence>
<keyword evidence="11" id="KW-1185">Reference proteome</keyword>
<dbReference type="InterPro" id="IPR033876">
    <property type="entry name" value="SAP-like"/>
</dbReference>
<reference evidence="10 11" key="1">
    <citation type="journal article" date="2020" name="G3 (Bethesda)">
        <title>Genetic Underpinnings of Host Manipulation by Ophiocordyceps as Revealed by Comparative Transcriptomics.</title>
        <authorList>
            <person name="Will I."/>
            <person name="Das B."/>
            <person name="Trinh T."/>
            <person name="Brachmann A."/>
            <person name="Ohm R.A."/>
            <person name="de Bekker C."/>
        </authorList>
    </citation>
    <scope>NUCLEOTIDE SEQUENCE [LARGE SCALE GENOMIC DNA]</scope>
    <source>
        <strain evidence="10 11">EC05</strain>
    </source>
</reference>
<dbReference type="CDD" id="cd05474">
    <property type="entry name" value="SAP_like"/>
    <property type="match status" value="1"/>
</dbReference>
<proteinExistence type="inferred from homology"/>
<keyword evidence="2 7" id="KW-0645">Protease</keyword>
<evidence type="ECO:0000256" key="7">
    <source>
        <dbReference type="RuleBase" id="RU000454"/>
    </source>
</evidence>
<dbReference type="GO" id="GO:0004190">
    <property type="term" value="F:aspartic-type endopeptidase activity"/>
    <property type="evidence" value="ECO:0007669"/>
    <property type="project" value="UniProtKB-KW"/>
</dbReference>
<evidence type="ECO:0000256" key="4">
    <source>
        <dbReference type="ARBA" id="ARBA00022750"/>
    </source>
</evidence>
<accession>A0A8H4Q7V3</accession>
<evidence type="ECO:0000256" key="6">
    <source>
        <dbReference type="PIRSR" id="PIRSR601461-1"/>
    </source>
</evidence>
<organism evidence="10 11">
    <name type="scientific">Ophiocordyceps camponoti-floridani</name>
    <dbReference type="NCBI Taxonomy" id="2030778"/>
    <lineage>
        <taxon>Eukaryota</taxon>
        <taxon>Fungi</taxon>
        <taxon>Dikarya</taxon>
        <taxon>Ascomycota</taxon>
        <taxon>Pezizomycotina</taxon>
        <taxon>Sordariomycetes</taxon>
        <taxon>Hypocreomycetidae</taxon>
        <taxon>Hypocreales</taxon>
        <taxon>Ophiocordycipitaceae</taxon>
        <taxon>Ophiocordyceps</taxon>
    </lineage>
</organism>
<dbReference type="Proteomes" id="UP000562929">
    <property type="component" value="Unassembled WGS sequence"/>
</dbReference>
<feature type="region of interest" description="Disordered" evidence="8">
    <location>
        <begin position="415"/>
        <end position="436"/>
    </location>
</feature>
<dbReference type="PROSITE" id="PS00141">
    <property type="entry name" value="ASP_PROTEASE"/>
    <property type="match status" value="1"/>
</dbReference>
<comment type="similarity">
    <text evidence="1 7">Belongs to the peptidase A1 family.</text>
</comment>
<feature type="domain" description="Peptidase A1" evidence="9">
    <location>
        <begin position="48"/>
        <end position="390"/>
    </location>
</feature>
<comment type="caution">
    <text evidence="10">The sequence shown here is derived from an EMBL/GenBank/DDBJ whole genome shotgun (WGS) entry which is preliminary data.</text>
</comment>
<feature type="active site" evidence="6">
    <location>
        <position position="66"/>
    </location>
</feature>
<evidence type="ECO:0000259" key="9">
    <source>
        <dbReference type="PROSITE" id="PS51767"/>
    </source>
</evidence>
<dbReference type="AlphaFoldDB" id="A0A8H4Q7V3"/>
<keyword evidence="10" id="KW-0648">Protein biosynthesis</keyword>
<protein>
    <submittedName>
        <fullName evidence="10">Mitochondrial elongation factor g 1-like protein</fullName>
    </submittedName>
</protein>
<dbReference type="PANTHER" id="PTHR47966:SF65">
    <property type="entry name" value="ASPARTIC-TYPE ENDOPEPTIDASE"/>
    <property type="match status" value="1"/>
</dbReference>
<evidence type="ECO:0000256" key="3">
    <source>
        <dbReference type="ARBA" id="ARBA00022729"/>
    </source>
</evidence>
<name>A0A8H4Q7V3_9HYPO</name>
<dbReference type="PROSITE" id="PS51767">
    <property type="entry name" value="PEPTIDASE_A1"/>
    <property type="match status" value="1"/>
</dbReference>
<keyword evidence="10" id="KW-0251">Elongation factor</keyword>
<dbReference type="Gene3D" id="2.40.70.10">
    <property type="entry name" value="Acid Proteases"/>
    <property type="match status" value="2"/>
</dbReference>
<dbReference type="InterPro" id="IPR033121">
    <property type="entry name" value="PEPTIDASE_A1"/>
</dbReference>
<evidence type="ECO:0000256" key="1">
    <source>
        <dbReference type="ARBA" id="ARBA00007447"/>
    </source>
</evidence>
<dbReference type="PANTHER" id="PTHR47966">
    <property type="entry name" value="BETA-SITE APP-CLEAVING ENZYME, ISOFORM A-RELATED"/>
    <property type="match status" value="1"/>
</dbReference>
<keyword evidence="5 7" id="KW-0378">Hydrolase</keyword>
<dbReference type="InterPro" id="IPR001969">
    <property type="entry name" value="Aspartic_peptidase_AS"/>
</dbReference>
<dbReference type="GO" id="GO:0006508">
    <property type="term" value="P:proteolysis"/>
    <property type="evidence" value="ECO:0007669"/>
    <property type="project" value="UniProtKB-KW"/>
</dbReference>
<dbReference type="EMBL" id="JAACLJ010000003">
    <property type="protein sequence ID" value="KAF4589377.1"/>
    <property type="molecule type" value="Genomic_DNA"/>
</dbReference>
<dbReference type="GO" id="GO:0003746">
    <property type="term" value="F:translation elongation factor activity"/>
    <property type="evidence" value="ECO:0007669"/>
    <property type="project" value="UniProtKB-KW"/>
</dbReference>
<dbReference type="InterPro" id="IPR001461">
    <property type="entry name" value="Aspartic_peptidase_A1"/>
</dbReference>
<gene>
    <name evidence="10" type="ORF">GQ602_003266</name>
</gene>
<dbReference type="PRINTS" id="PR00792">
    <property type="entry name" value="PEPSIN"/>
</dbReference>
<evidence type="ECO:0000256" key="2">
    <source>
        <dbReference type="ARBA" id="ARBA00022670"/>
    </source>
</evidence>
<dbReference type="Pfam" id="PF00026">
    <property type="entry name" value="Asp"/>
    <property type="match status" value="1"/>
</dbReference>
<evidence type="ECO:0000313" key="10">
    <source>
        <dbReference type="EMBL" id="KAF4589377.1"/>
    </source>
</evidence>
<evidence type="ECO:0000256" key="5">
    <source>
        <dbReference type="ARBA" id="ARBA00022801"/>
    </source>
</evidence>